<evidence type="ECO:0000259" key="8">
    <source>
        <dbReference type="Pfam" id="PF10516"/>
    </source>
</evidence>
<feature type="region of interest" description="Disordered" evidence="7">
    <location>
        <begin position="83"/>
        <end position="115"/>
    </location>
</feature>
<evidence type="ECO:0000256" key="7">
    <source>
        <dbReference type="SAM" id="MobiDB-lite"/>
    </source>
</evidence>
<dbReference type="SUPFAM" id="SSF48452">
    <property type="entry name" value="TPR-like"/>
    <property type="match status" value="1"/>
</dbReference>
<dbReference type="InterPro" id="IPR019544">
    <property type="entry name" value="Tetratricopeptide_SHNi-TPR_dom"/>
</dbReference>
<dbReference type="Proteomes" id="UP000305067">
    <property type="component" value="Unassembled WGS sequence"/>
</dbReference>
<protein>
    <recommendedName>
        <fullName evidence="8">Tetratricopeptide SHNi-TPR domain-containing protein</fullName>
    </recommendedName>
</protein>
<evidence type="ECO:0000313" key="10">
    <source>
        <dbReference type="Proteomes" id="UP000305067"/>
    </source>
</evidence>
<evidence type="ECO:0000256" key="2">
    <source>
        <dbReference type="ARBA" id="ARBA00008402"/>
    </source>
</evidence>
<dbReference type="Gene3D" id="1.25.40.10">
    <property type="entry name" value="Tetratricopeptide repeat domain"/>
    <property type="match status" value="1"/>
</dbReference>
<dbReference type="PANTHER" id="PTHR15081:SF1">
    <property type="entry name" value="NUCLEAR AUTOANTIGENIC SPERM PROTEIN"/>
    <property type="match status" value="1"/>
</dbReference>
<dbReference type="OrthoDB" id="5587616at2759"/>
<comment type="subcellular location">
    <subcellularLocation>
        <location evidence="1">Nucleus</location>
    </subcellularLocation>
</comment>
<dbReference type="InterPro" id="IPR051730">
    <property type="entry name" value="NASP-like"/>
</dbReference>
<gene>
    <name evidence="9" type="ORF">BDV98DRAFT_566444</name>
</gene>
<evidence type="ECO:0000256" key="6">
    <source>
        <dbReference type="PROSITE-ProRule" id="PRU00339"/>
    </source>
</evidence>
<dbReference type="EMBL" id="ML178823">
    <property type="protein sequence ID" value="TFL01952.1"/>
    <property type="molecule type" value="Genomic_DNA"/>
</dbReference>
<dbReference type="PANTHER" id="PTHR15081">
    <property type="entry name" value="NUCLEAR AUTOANTIGENIC SPERM PROTEIN NASP -RELATED"/>
    <property type="match status" value="1"/>
</dbReference>
<name>A0A5C3QJK5_9AGAR</name>
<dbReference type="STRING" id="1884261.A0A5C3QJK5"/>
<feature type="compositionally biased region" description="Basic and acidic residues" evidence="7">
    <location>
        <begin position="442"/>
        <end position="452"/>
    </location>
</feature>
<feature type="region of interest" description="Disordered" evidence="7">
    <location>
        <begin position="383"/>
        <end position="452"/>
    </location>
</feature>
<keyword evidence="5" id="KW-0539">Nucleus</keyword>
<dbReference type="GO" id="GO:0005654">
    <property type="term" value="C:nucleoplasm"/>
    <property type="evidence" value="ECO:0007669"/>
    <property type="project" value="TreeGrafter"/>
</dbReference>
<accession>A0A5C3QJK5</accession>
<evidence type="ECO:0000256" key="1">
    <source>
        <dbReference type="ARBA" id="ARBA00004123"/>
    </source>
</evidence>
<dbReference type="Pfam" id="PF10516">
    <property type="entry name" value="SHNi-TPR"/>
    <property type="match status" value="1"/>
</dbReference>
<feature type="domain" description="Tetratricopeptide SHNi-TPR" evidence="8">
    <location>
        <begin position="189"/>
        <end position="226"/>
    </location>
</feature>
<reference evidence="9 10" key="1">
    <citation type="journal article" date="2019" name="Nat. Ecol. Evol.">
        <title>Megaphylogeny resolves global patterns of mushroom evolution.</title>
        <authorList>
            <person name="Varga T."/>
            <person name="Krizsan K."/>
            <person name="Foldi C."/>
            <person name="Dima B."/>
            <person name="Sanchez-Garcia M."/>
            <person name="Sanchez-Ramirez S."/>
            <person name="Szollosi G.J."/>
            <person name="Szarkandi J.G."/>
            <person name="Papp V."/>
            <person name="Albert L."/>
            <person name="Andreopoulos W."/>
            <person name="Angelini C."/>
            <person name="Antonin V."/>
            <person name="Barry K.W."/>
            <person name="Bougher N.L."/>
            <person name="Buchanan P."/>
            <person name="Buyck B."/>
            <person name="Bense V."/>
            <person name="Catcheside P."/>
            <person name="Chovatia M."/>
            <person name="Cooper J."/>
            <person name="Damon W."/>
            <person name="Desjardin D."/>
            <person name="Finy P."/>
            <person name="Geml J."/>
            <person name="Haridas S."/>
            <person name="Hughes K."/>
            <person name="Justo A."/>
            <person name="Karasinski D."/>
            <person name="Kautmanova I."/>
            <person name="Kiss B."/>
            <person name="Kocsube S."/>
            <person name="Kotiranta H."/>
            <person name="LaButti K.M."/>
            <person name="Lechner B.E."/>
            <person name="Liimatainen K."/>
            <person name="Lipzen A."/>
            <person name="Lukacs Z."/>
            <person name="Mihaltcheva S."/>
            <person name="Morgado L.N."/>
            <person name="Niskanen T."/>
            <person name="Noordeloos M.E."/>
            <person name="Ohm R.A."/>
            <person name="Ortiz-Santana B."/>
            <person name="Ovrebo C."/>
            <person name="Racz N."/>
            <person name="Riley R."/>
            <person name="Savchenko A."/>
            <person name="Shiryaev A."/>
            <person name="Soop K."/>
            <person name="Spirin V."/>
            <person name="Szebenyi C."/>
            <person name="Tomsovsky M."/>
            <person name="Tulloss R.E."/>
            <person name="Uehling J."/>
            <person name="Grigoriev I.V."/>
            <person name="Vagvolgyi C."/>
            <person name="Papp T."/>
            <person name="Martin F.M."/>
            <person name="Miettinen O."/>
            <person name="Hibbett D.S."/>
            <person name="Nagy L.G."/>
        </authorList>
    </citation>
    <scope>NUCLEOTIDE SEQUENCE [LARGE SCALE GENOMIC DNA]</scope>
    <source>
        <strain evidence="9 10">CBS 309.79</strain>
    </source>
</reference>
<evidence type="ECO:0000256" key="3">
    <source>
        <dbReference type="ARBA" id="ARBA00022737"/>
    </source>
</evidence>
<evidence type="ECO:0000256" key="4">
    <source>
        <dbReference type="ARBA" id="ARBA00022803"/>
    </source>
</evidence>
<dbReference type="GO" id="GO:0006335">
    <property type="term" value="P:DNA replication-dependent chromatin assembly"/>
    <property type="evidence" value="ECO:0007669"/>
    <property type="project" value="TreeGrafter"/>
</dbReference>
<organism evidence="9 10">
    <name type="scientific">Pterulicium gracile</name>
    <dbReference type="NCBI Taxonomy" id="1884261"/>
    <lineage>
        <taxon>Eukaryota</taxon>
        <taxon>Fungi</taxon>
        <taxon>Dikarya</taxon>
        <taxon>Basidiomycota</taxon>
        <taxon>Agaricomycotina</taxon>
        <taxon>Agaricomycetes</taxon>
        <taxon>Agaricomycetidae</taxon>
        <taxon>Agaricales</taxon>
        <taxon>Pleurotineae</taxon>
        <taxon>Pterulaceae</taxon>
        <taxon>Pterulicium</taxon>
    </lineage>
</organism>
<sequence length="452" mass="48993">MSNQTTNASGSTPDPHRPKTVESAVDHAKRAFALRKYEQAVDYYASALELAVAEFGDSHLRVADLYLLYGKALLENAISQNSVLGKSGQDAPEEDDDDEPTGLGGPVLSFSGDAEDVDEEDEAVDLFAKVAEDAAAEEDEEEEGDEDDVAAEPEDDFNASWEVLDLARNIYEKQRDTGDAERELLQKLADTYVSLGDVSLETEKFDQAITDYEAGLALKTELHPFTSRHIAEAHYKLSIVLDLTPGRLSDSIHHAEKALQCVTERLDEMERYVQSGEIDSQQQTEDKVDSGKGKGKAPASFELKDDTVRSMTRGQIESEIKDLNGLKEDLMLKVEELKTTPNEASKLSAPQLAQQALEQELNTAAGSSSGGVVVNDLSSLVVKKKKKTTSEDPAAANGKTEDLGVTVKTEDHAASNGDLGAANANGKRKAEFEADADAQPESTKKARQDEVV</sequence>
<dbReference type="GO" id="GO:0034080">
    <property type="term" value="P:CENP-A containing chromatin assembly"/>
    <property type="evidence" value="ECO:0007669"/>
    <property type="project" value="TreeGrafter"/>
</dbReference>
<feature type="compositionally biased region" description="Polar residues" evidence="7">
    <location>
        <begin position="1"/>
        <end position="12"/>
    </location>
</feature>
<keyword evidence="3" id="KW-0677">Repeat</keyword>
<feature type="compositionally biased region" description="Basic and acidic residues" evidence="7">
    <location>
        <begin position="14"/>
        <end position="24"/>
    </location>
</feature>
<feature type="region of interest" description="Disordered" evidence="7">
    <location>
        <begin position="1"/>
        <end position="24"/>
    </location>
</feature>
<comment type="similarity">
    <text evidence="2">Belongs to the NASP family.</text>
</comment>
<dbReference type="InterPro" id="IPR019734">
    <property type="entry name" value="TPR_rpt"/>
</dbReference>
<feature type="compositionally biased region" description="Acidic residues" evidence="7">
    <location>
        <begin position="91"/>
        <end position="100"/>
    </location>
</feature>
<proteinExistence type="inferred from homology"/>
<feature type="repeat" description="TPR" evidence="6">
    <location>
        <begin position="189"/>
        <end position="222"/>
    </location>
</feature>
<dbReference type="PROSITE" id="PS50005">
    <property type="entry name" value="TPR"/>
    <property type="match status" value="1"/>
</dbReference>
<keyword evidence="10" id="KW-1185">Reference proteome</keyword>
<feature type="region of interest" description="Disordered" evidence="7">
    <location>
        <begin position="275"/>
        <end position="302"/>
    </location>
</feature>
<keyword evidence="4 6" id="KW-0802">TPR repeat</keyword>
<feature type="region of interest" description="Disordered" evidence="7">
    <location>
        <begin position="134"/>
        <end position="156"/>
    </location>
</feature>
<dbReference type="GO" id="GO:0042393">
    <property type="term" value="F:histone binding"/>
    <property type="evidence" value="ECO:0007669"/>
    <property type="project" value="TreeGrafter"/>
</dbReference>
<dbReference type="InterPro" id="IPR011990">
    <property type="entry name" value="TPR-like_helical_dom_sf"/>
</dbReference>
<evidence type="ECO:0000313" key="9">
    <source>
        <dbReference type="EMBL" id="TFL01952.1"/>
    </source>
</evidence>
<evidence type="ECO:0000256" key="5">
    <source>
        <dbReference type="ARBA" id="ARBA00023242"/>
    </source>
</evidence>
<dbReference type="AlphaFoldDB" id="A0A5C3QJK5"/>